<dbReference type="EMBL" id="SVBY01000049">
    <property type="protein sequence ID" value="MBE6092994.1"/>
    <property type="molecule type" value="Genomic_DNA"/>
</dbReference>
<dbReference type="AlphaFoldDB" id="A0A927ZXX4"/>
<evidence type="ECO:0000313" key="2">
    <source>
        <dbReference type="Proteomes" id="UP000761380"/>
    </source>
</evidence>
<comment type="caution">
    <text evidence="1">The sequence shown here is derived from an EMBL/GenBank/DDBJ whole genome shotgun (WGS) entry which is preliminary data.</text>
</comment>
<organism evidence="1 2">
    <name type="scientific">Selenomonas ruminantium</name>
    <dbReference type="NCBI Taxonomy" id="971"/>
    <lineage>
        <taxon>Bacteria</taxon>
        <taxon>Bacillati</taxon>
        <taxon>Bacillota</taxon>
        <taxon>Negativicutes</taxon>
        <taxon>Selenomonadales</taxon>
        <taxon>Selenomonadaceae</taxon>
        <taxon>Selenomonas</taxon>
    </lineage>
</organism>
<dbReference type="Proteomes" id="UP000761380">
    <property type="component" value="Unassembled WGS sequence"/>
</dbReference>
<name>A0A927ZXX4_SELRU</name>
<evidence type="ECO:0000313" key="1">
    <source>
        <dbReference type="EMBL" id="MBE6092994.1"/>
    </source>
</evidence>
<reference evidence="1" key="1">
    <citation type="submission" date="2019-04" db="EMBL/GenBank/DDBJ databases">
        <title>Evolution of Biomass-Degrading Anaerobic Consortia Revealed by Metagenomics.</title>
        <authorList>
            <person name="Peng X."/>
        </authorList>
    </citation>
    <scope>NUCLEOTIDE SEQUENCE</scope>
    <source>
        <strain evidence="1">SIG240</strain>
    </source>
</reference>
<accession>A0A927ZXX4</accession>
<gene>
    <name evidence="1" type="ORF">E7201_07505</name>
</gene>
<protein>
    <recommendedName>
        <fullName evidence="3">Sensory transduction regulator</fullName>
    </recommendedName>
</protein>
<evidence type="ECO:0008006" key="3">
    <source>
        <dbReference type="Google" id="ProtNLM"/>
    </source>
</evidence>
<sequence>MNTKAEVFNKYLEEKKIEAFQVEEVADDAQNTVAYRSHIVVEGQQLPTLVLLDDSVFSMIRVQISPKALTEENELKVLRMASEQNMKYKPFKMYFDQTGALILDVCLLTPGKEEKDFSELGDEIYGMFDVLIKFLEENYRSWMKEIW</sequence>
<proteinExistence type="predicted"/>